<proteinExistence type="predicted"/>
<keyword evidence="2" id="KW-0479">Metal-binding</keyword>
<evidence type="ECO:0000256" key="4">
    <source>
        <dbReference type="ARBA" id="ARBA00022833"/>
    </source>
</evidence>
<keyword evidence="3 6" id="KW-0863">Zinc-finger</keyword>
<evidence type="ECO:0000256" key="1">
    <source>
        <dbReference type="ARBA" id="ARBA00022588"/>
    </source>
</evidence>
<evidence type="ECO:0000313" key="12">
    <source>
        <dbReference type="Proteomes" id="UP000557315"/>
    </source>
</evidence>
<keyword evidence="7" id="KW-0175">Coiled coil</keyword>
<dbReference type="Gene3D" id="3.30.40.10">
    <property type="entry name" value="Zinc/RING finger domain, C3HC4 (zinc finger)"/>
    <property type="match status" value="1"/>
</dbReference>
<keyword evidence="4" id="KW-0862">Zinc</keyword>
<dbReference type="SMART" id="SM00184">
    <property type="entry name" value="RING"/>
    <property type="match status" value="1"/>
</dbReference>
<dbReference type="PROSITE" id="PS50157">
    <property type="entry name" value="ZINC_FINGER_C2H2_2"/>
    <property type="match status" value="1"/>
</dbReference>
<dbReference type="CDD" id="cd19835">
    <property type="entry name" value="Bbox2_TRIM65_C-IV"/>
    <property type="match status" value="1"/>
</dbReference>
<feature type="domain" description="C2H2-type" evidence="9">
    <location>
        <begin position="52"/>
        <end position="75"/>
    </location>
</feature>
<accession>A0A7K6FHY6</accession>
<dbReference type="SMART" id="SM00336">
    <property type="entry name" value="BBOX"/>
    <property type="match status" value="1"/>
</dbReference>
<dbReference type="InterPro" id="IPR003879">
    <property type="entry name" value="Butyrophylin_SPRY"/>
</dbReference>
<evidence type="ECO:0000256" key="2">
    <source>
        <dbReference type="ARBA" id="ARBA00022723"/>
    </source>
</evidence>
<dbReference type="SUPFAM" id="SSF57850">
    <property type="entry name" value="RING/U-box"/>
    <property type="match status" value="1"/>
</dbReference>
<dbReference type="SUPFAM" id="SSF57845">
    <property type="entry name" value="B-box zinc-binding domain"/>
    <property type="match status" value="1"/>
</dbReference>
<name>A0A7K6FHY6_9CORV</name>
<dbReference type="Gene3D" id="3.30.160.60">
    <property type="entry name" value="Classic Zinc Finger"/>
    <property type="match status" value="1"/>
</dbReference>
<organism evidence="11 12">
    <name type="scientific">Daphoenositta chrysoptera</name>
    <name type="common">varied sittella</name>
    <dbReference type="NCBI Taxonomy" id="254528"/>
    <lineage>
        <taxon>Eukaryota</taxon>
        <taxon>Metazoa</taxon>
        <taxon>Chordata</taxon>
        <taxon>Craniata</taxon>
        <taxon>Vertebrata</taxon>
        <taxon>Euteleostomi</taxon>
        <taxon>Archelosauria</taxon>
        <taxon>Archosauria</taxon>
        <taxon>Dinosauria</taxon>
        <taxon>Saurischia</taxon>
        <taxon>Theropoda</taxon>
        <taxon>Coelurosauria</taxon>
        <taxon>Aves</taxon>
        <taxon>Neognathae</taxon>
        <taxon>Neoaves</taxon>
        <taxon>Telluraves</taxon>
        <taxon>Australaves</taxon>
        <taxon>Passeriformes</taxon>
        <taxon>Corvoidea</taxon>
        <taxon>Pachycephalidae</taxon>
        <taxon>Daphoenositta</taxon>
    </lineage>
</organism>
<dbReference type="InterPro" id="IPR001841">
    <property type="entry name" value="Znf_RING"/>
</dbReference>
<dbReference type="Pfam" id="PF15227">
    <property type="entry name" value="zf-C3HC4_4"/>
    <property type="match status" value="1"/>
</dbReference>
<evidence type="ECO:0000259" key="10">
    <source>
        <dbReference type="PROSITE" id="PS50188"/>
    </source>
</evidence>
<dbReference type="Proteomes" id="UP000557315">
    <property type="component" value="Unassembled WGS sequence"/>
</dbReference>
<evidence type="ECO:0000256" key="6">
    <source>
        <dbReference type="PROSITE-ProRule" id="PRU00042"/>
    </source>
</evidence>
<reference evidence="11 12" key="1">
    <citation type="submission" date="2019-09" db="EMBL/GenBank/DDBJ databases">
        <title>Bird 10,000 Genomes (B10K) Project - Family phase.</title>
        <authorList>
            <person name="Zhang G."/>
        </authorList>
    </citation>
    <scope>NUCLEOTIDE SEQUENCE [LARGE SCALE GENOMIC DNA]</scope>
    <source>
        <strain evidence="11">B10K-DU-029-47</strain>
        <tissue evidence="11">Heart</tissue>
    </source>
</reference>
<dbReference type="GO" id="GO:0045087">
    <property type="term" value="P:innate immune response"/>
    <property type="evidence" value="ECO:0007669"/>
    <property type="project" value="UniProtKB-KW"/>
</dbReference>
<sequence length="504" mass="57090">SQKLEEKLVCSICLELFSVPVTLSCGHNFCKRCISDHWDKQKQEPAGTDASYTCPQCRRGFARCPQLEKNVTLHSVVELARDSDPRGSAAGRCEVAPAGLCPQHGRPLELYCRDERRCICCVCTVRDCQRHRRVLFEEERARKQTLLKESLEKAQEESERIELAMKELEVQTESIKDSSEELKTGIQNKFTHLRKALEDFQCQMVARIEQEQVAALGHVEKNWNLLKDHLDVLGQHRERAQSLLACPDHRTFLQEIPLLPPLESPEALVPVEFDVAAVIKPISEILTDLSRLLLEDLPGSVAPKAPEPAGQVKAVAPLPKCQLRAELLKDHRNLTFDAETANKYLELSKNAQRAKHGPSSVPGQEQGPRFEPWQVLCTQSCGPGHHYWEVKISSHSVILGVTYRGLPREQQQGHRFNIGLDGGSWGLQVREDCYLAWHKGRAEKIREQLYKNLGVSLDYGKGLLCFYGLGERTQLIHSFHGVFTEPLYPVFWLCEGRVVTLCQR</sequence>
<evidence type="ECO:0000313" key="11">
    <source>
        <dbReference type="EMBL" id="NWV51129.1"/>
    </source>
</evidence>
<evidence type="ECO:0000256" key="7">
    <source>
        <dbReference type="SAM" id="Coils"/>
    </source>
</evidence>
<comment type="caution">
    <text evidence="11">The sequence shown here is derived from an EMBL/GenBank/DDBJ whole genome shotgun (WGS) entry which is preliminary data.</text>
</comment>
<evidence type="ECO:0000256" key="3">
    <source>
        <dbReference type="ARBA" id="ARBA00022771"/>
    </source>
</evidence>
<feature type="domain" description="RING-type" evidence="8">
    <location>
        <begin position="10"/>
        <end position="58"/>
    </location>
</feature>
<dbReference type="InterPro" id="IPR051051">
    <property type="entry name" value="E3_ubiq-ligase_TRIM/RNF"/>
</dbReference>
<dbReference type="InterPro" id="IPR058030">
    <property type="entry name" value="TRIM8/14/16/25/29/45/65_CC"/>
</dbReference>
<evidence type="ECO:0000259" key="8">
    <source>
        <dbReference type="PROSITE" id="PS50089"/>
    </source>
</evidence>
<dbReference type="InterPro" id="IPR013320">
    <property type="entry name" value="ConA-like_dom_sf"/>
</dbReference>
<keyword evidence="5" id="KW-0391">Immunity</keyword>
<dbReference type="Gene3D" id="2.60.120.920">
    <property type="match status" value="1"/>
</dbReference>
<dbReference type="InterPro" id="IPR013087">
    <property type="entry name" value="Znf_C2H2_type"/>
</dbReference>
<dbReference type="SUPFAM" id="SSF49899">
    <property type="entry name" value="Concanavalin A-like lectins/glucanases"/>
    <property type="match status" value="1"/>
</dbReference>
<dbReference type="InterPro" id="IPR013083">
    <property type="entry name" value="Znf_RING/FYVE/PHD"/>
</dbReference>
<gene>
    <name evidence="11" type="primary">Trim65</name>
    <name evidence="11" type="ORF">DAPCHR_R15811</name>
</gene>
<dbReference type="PROSITE" id="PS50188">
    <property type="entry name" value="B302_SPRY"/>
    <property type="match status" value="1"/>
</dbReference>
<evidence type="ECO:0000259" key="9">
    <source>
        <dbReference type="PROSITE" id="PS50157"/>
    </source>
</evidence>
<dbReference type="EMBL" id="VZRO01004056">
    <property type="protein sequence ID" value="NWV51129.1"/>
    <property type="molecule type" value="Genomic_DNA"/>
</dbReference>
<dbReference type="InterPro" id="IPR043136">
    <property type="entry name" value="B30.2/SPRY_sf"/>
</dbReference>
<dbReference type="PANTHER" id="PTHR25465:SF14">
    <property type="entry name" value="E3 UBIQUITIN-PROTEIN LIGASE TRIM65"/>
    <property type="match status" value="1"/>
</dbReference>
<evidence type="ECO:0000256" key="5">
    <source>
        <dbReference type="ARBA" id="ARBA00022859"/>
    </source>
</evidence>
<dbReference type="PROSITE" id="PS00518">
    <property type="entry name" value="ZF_RING_1"/>
    <property type="match status" value="1"/>
</dbReference>
<feature type="non-terminal residue" evidence="11">
    <location>
        <position position="1"/>
    </location>
</feature>
<dbReference type="PANTHER" id="PTHR25465">
    <property type="entry name" value="B-BOX DOMAIN CONTAINING"/>
    <property type="match status" value="1"/>
</dbReference>
<dbReference type="InterPro" id="IPR003877">
    <property type="entry name" value="SPRY_dom"/>
</dbReference>
<keyword evidence="1" id="KW-0399">Innate immunity</keyword>
<dbReference type="Pfam" id="PF00622">
    <property type="entry name" value="SPRY"/>
    <property type="match status" value="1"/>
</dbReference>
<dbReference type="InterPro" id="IPR017907">
    <property type="entry name" value="Znf_RING_CS"/>
</dbReference>
<feature type="non-terminal residue" evidence="11">
    <location>
        <position position="504"/>
    </location>
</feature>
<dbReference type="InterPro" id="IPR000315">
    <property type="entry name" value="Znf_B-box"/>
</dbReference>
<dbReference type="GO" id="GO:0008270">
    <property type="term" value="F:zinc ion binding"/>
    <property type="evidence" value="ECO:0007669"/>
    <property type="project" value="UniProtKB-KW"/>
</dbReference>
<dbReference type="InterPro" id="IPR001870">
    <property type="entry name" value="B30.2/SPRY"/>
</dbReference>
<feature type="domain" description="B30.2/SPRY" evidence="10">
    <location>
        <begin position="314"/>
        <end position="504"/>
    </location>
</feature>
<dbReference type="PROSITE" id="PS50089">
    <property type="entry name" value="ZF_RING_2"/>
    <property type="match status" value="1"/>
</dbReference>
<dbReference type="AlphaFoldDB" id="A0A7K6FHY6"/>
<keyword evidence="12" id="KW-1185">Reference proteome</keyword>
<feature type="coiled-coil region" evidence="7">
    <location>
        <begin position="144"/>
        <end position="171"/>
    </location>
</feature>
<dbReference type="Pfam" id="PF25600">
    <property type="entry name" value="TRIM_CC"/>
    <property type="match status" value="1"/>
</dbReference>
<protein>
    <submittedName>
        <fullName evidence="11">TRI65 protein</fullName>
    </submittedName>
</protein>
<dbReference type="PRINTS" id="PR01407">
    <property type="entry name" value="BUTYPHLNCDUF"/>
</dbReference>